<accession>A0ABU7KMJ2</accession>
<dbReference type="PANTHER" id="PTHR48106:SF13">
    <property type="entry name" value="QUINONE OXIDOREDUCTASE-RELATED"/>
    <property type="match status" value="1"/>
</dbReference>
<name>A0ABU7KMJ2_9ACTN</name>
<evidence type="ECO:0000256" key="2">
    <source>
        <dbReference type="ARBA" id="ARBA00023002"/>
    </source>
</evidence>
<dbReference type="Gene3D" id="3.40.50.720">
    <property type="entry name" value="NAD(P)-binding Rossmann-like Domain"/>
    <property type="match status" value="1"/>
</dbReference>
<dbReference type="Gene3D" id="3.90.180.10">
    <property type="entry name" value="Medium-chain alcohol dehydrogenases, catalytic domain"/>
    <property type="match status" value="1"/>
</dbReference>
<sequence>MRAVRVDGFGGPEVLVAREVPEPEPGPGQVVVEVAASNVMYLDTLVRSGWGLDHFPVEPPYVPGAGVAGTVVRVGEGVAPGRVGALVVTDTGRAAPEGGEPVPPFGGYAQRVAVPASGLVDVPEGLAPEQALALLHDGPTALSLQRSGGFGPGTWVLVLAATGGAGSLAVQLAAAAGARVVGAARGPEKLALARELGAEAAVDYSEPGWVERVREATGGAGADVVLDGSGGDLGEAAFGAVADGGRFLSYGSAGGRFSEVDAGEAERRGIEVVGLFDLEEGKEGRSGAVRRILEMARSGRVRPHVGLTLPLERAEEAHRALEERRVLGKVLLVP</sequence>
<dbReference type="InterPro" id="IPR013149">
    <property type="entry name" value="ADH-like_C"/>
</dbReference>
<feature type="domain" description="Enoyl reductase (ER)" evidence="3">
    <location>
        <begin position="10"/>
        <end position="332"/>
    </location>
</feature>
<evidence type="ECO:0000256" key="1">
    <source>
        <dbReference type="ARBA" id="ARBA00022857"/>
    </source>
</evidence>
<dbReference type="SUPFAM" id="SSF50129">
    <property type="entry name" value="GroES-like"/>
    <property type="match status" value="1"/>
</dbReference>
<evidence type="ECO:0000313" key="4">
    <source>
        <dbReference type="EMBL" id="MEE2050515.1"/>
    </source>
</evidence>
<protein>
    <submittedName>
        <fullName evidence="4">Zinc-binding dehydrogenase</fullName>
    </submittedName>
</protein>
<proteinExistence type="predicted"/>
<dbReference type="EMBL" id="JAUUCC010000016">
    <property type="protein sequence ID" value="MEE2050515.1"/>
    <property type="molecule type" value="Genomic_DNA"/>
</dbReference>
<dbReference type="SUPFAM" id="SSF51735">
    <property type="entry name" value="NAD(P)-binding Rossmann-fold domains"/>
    <property type="match status" value="1"/>
</dbReference>
<organism evidence="4 5">
    <name type="scientific">Nocardiopsis tropica</name>
    <dbReference type="NCBI Taxonomy" id="109330"/>
    <lineage>
        <taxon>Bacteria</taxon>
        <taxon>Bacillati</taxon>
        <taxon>Actinomycetota</taxon>
        <taxon>Actinomycetes</taxon>
        <taxon>Streptosporangiales</taxon>
        <taxon>Nocardiopsidaceae</taxon>
        <taxon>Nocardiopsis</taxon>
    </lineage>
</organism>
<dbReference type="RefSeq" id="WP_330157730.1">
    <property type="nucleotide sequence ID" value="NZ_BAAAJA010000010.1"/>
</dbReference>
<evidence type="ECO:0000313" key="5">
    <source>
        <dbReference type="Proteomes" id="UP001348641"/>
    </source>
</evidence>
<comment type="caution">
    <text evidence="4">The sequence shown here is derived from an EMBL/GenBank/DDBJ whole genome shotgun (WGS) entry which is preliminary data.</text>
</comment>
<dbReference type="PANTHER" id="PTHR48106">
    <property type="entry name" value="QUINONE OXIDOREDUCTASE PIG3-RELATED"/>
    <property type="match status" value="1"/>
</dbReference>
<keyword evidence="1" id="KW-0521">NADP</keyword>
<dbReference type="InterPro" id="IPR036291">
    <property type="entry name" value="NAD(P)-bd_dom_sf"/>
</dbReference>
<dbReference type="InterPro" id="IPR011032">
    <property type="entry name" value="GroES-like_sf"/>
</dbReference>
<keyword evidence="2" id="KW-0560">Oxidoreductase</keyword>
<evidence type="ECO:0000259" key="3">
    <source>
        <dbReference type="SMART" id="SM00829"/>
    </source>
</evidence>
<reference evidence="4 5" key="1">
    <citation type="submission" date="2023-07" db="EMBL/GenBank/DDBJ databases">
        <authorList>
            <person name="Girao M."/>
            <person name="Carvalho M.F."/>
        </authorList>
    </citation>
    <scope>NUCLEOTIDE SEQUENCE [LARGE SCALE GENOMIC DNA]</scope>
    <source>
        <strain evidence="4 5">66/93</strain>
    </source>
</reference>
<gene>
    <name evidence="4" type="ORF">Q8A49_08400</name>
</gene>
<dbReference type="Pfam" id="PF00107">
    <property type="entry name" value="ADH_zinc_N"/>
    <property type="match status" value="1"/>
</dbReference>
<dbReference type="Proteomes" id="UP001348641">
    <property type="component" value="Unassembled WGS sequence"/>
</dbReference>
<dbReference type="InterPro" id="IPR020843">
    <property type="entry name" value="ER"/>
</dbReference>
<dbReference type="SMART" id="SM00829">
    <property type="entry name" value="PKS_ER"/>
    <property type="match status" value="1"/>
</dbReference>
<dbReference type="InterPro" id="IPR013154">
    <property type="entry name" value="ADH-like_N"/>
</dbReference>
<dbReference type="Pfam" id="PF08240">
    <property type="entry name" value="ADH_N"/>
    <property type="match status" value="1"/>
</dbReference>